<dbReference type="Pfam" id="PF03446">
    <property type="entry name" value="NAD_binding_2"/>
    <property type="match status" value="1"/>
</dbReference>
<accession>A0A852ZE64</accession>
<dbReference type="PANTHER" id="PTHR43060">
    <property type="entry name" value="3-HYDROXYISOBUTYRATE DEHYDROGENASE-LIKE 1, MITOCHONDRIAL-RELATED"/>
    <property type="match status" value="1"/>
</dbReference>
<evidence type="ECO:0000313" key="8">
    <source>
        <dbReference type="Proteomes" id="UP000579605"/>
    </source>
</evidence>
<keyword evidence="3" id="KW-0520">NAD</keyword>
<feature type="domain" description="6-phosphogluconate dehydrogenase NADP-binding" evidence="5">
    <location>
        <begin position="9"/>
        <end position="166"/>
    </location>
</feature>
<evidence type="ECO:0000256" key="2">
    <source>
        <dbReference type="ARBA" id="ARBA00023002"/>
    </source>
</evidence>
<reference evidence="7 8" key="1">
    <citation type="submission" date="2020-07" db="EMBL/GenBank/DDBJ databases">
        <title>Sequencing the genomes of 1000 actinobacteria strains.</title>
        <authorList>
            <person name="Klenk H.-P."/>
        </authorList>
    </citation>
    <scope>NUCLEOTIDE SEQUENCE [LARGE SCALE GENOMIC DNA]</scope>
    <source>
        <strain evidence="7 8">DSM 18448</strain>
    </source>
</reference>
<dbReference type="Gene3D" id="1.10.1040.10">
    <property type="entry name" value="N-(1-d-carboxylethyl)-l-norvaline Dehydrogenase, domain 2"/>
    <property type="match status" value="1"/>
</dbReference>
<dbReference type="InterPro" id="IPR008927">
    <property type="entry name" value="6-PGluconate_DH-like_C_sf"/>
</dbReference>
<dbReference type="EMBL" id="JACBZH010000001">
    <property type="protein sequence ID" value="NYH90138.1"/>
    <property type="molecule type" value="Genomic_DNA"/>
</dbReference>
<feature type="domain" description="3-hydroxyisobutyrate dehydrogenase-like NAD-binding" evidence="6">
    <location>
        <begin position="169"/>
        <end position="279"/>
    </location>
</feature>
<evidence type="ECO:0000256" key="4">
    <source>
        <dbReference type="PIRSR" id="PIRSR000103-1"/>
    </source>
</evidence>
<keyword evidence="2 7" id="KW-0560">Oxidoreductase</keyword>
<keyword evidence="8" id="KW-1185">Reference proteome</keyword>
<dbReference type="Proteomes" id="UP000579605">
    <property type="component" value="Unassembled WGS sequence"/>
</dbReference>
<dbReference type="GO" id="GO:0051287">
    <property type="term" value="F:NAD binding"/>
    <property type="evidence" value="ECO:0007669"/>
    <property type="project" value="InterPro"/>
</dbReference>
<evidence type="ECO:0000256" key="1">
    <source>
        <dbReference type="ARBA" id="ARBA00009080"/>
    </source>
</evidence>
<dbReference type="InterPro" id="IPR006115">
    <property type="entry name" value="6PGDH_NADP-bd"/>
</dbReference>
<dbReference type="InterPro" id="IPR013328">
    <property type="entry name" value="6PGD_dom2"/>
</dbReference>
<dbReference type="PANTHER" id="PTHR43060:SF15">
    <property type="entry name" value="3-HYDROXYISOBUTYRATE DEHYDROGENASE-LIKE 1, MITOCHONDRIAL-RELATED"/>
    <property type="match status" value="1"/>
</dbReference>
<gene>
    <name evidence="7" type="ORF">F4554_002776</name>
</gene>
<protein>
    <submittedName>
        <fullName evidence="7">3-hydroxyisobutyrate dehydrogenase</fullName>
        <ecNumber evidence="7">1.1.1.31</ecNumber>
    </submittedName>
</protein>
<dbReference type="Gene3D" id="3.40.50.720">
    <property type="entry name" value="NAD(P)-binding Rossmann-like Domain"/>
    <property type="match status" value="1"/>
</dbReference>
<evidence type="ECO:0000259" key="6">
    <source>
        <dbReference type="Pfam" id="PF14833"/>
    </source>
</evidence>
<organism evidence="7 8">
    <name type="scientific">Actinopolymorpha rutila</name>
    <dbReference type="NCBI Taxonomy" id="446787"/>
    <lineage>
        <taxon>Bacteria</taxon>
        <taxon>Bacillati</taxon>
        <taxon>Actinomycetota</taxon>
        <taxon>Actinomycetes</taxon>
        <taxon>Propionibacteriales</taxon>
        <taxon>Actinopolymorphaceae</taxon>
        <taxon>Actinopolymorpha</taxon>
    </lineage>
</organism>
<evidence type="ECO:0000256" key="3">
    <source>
        <dbReference type="ARBA" id="ARBA00023027"/>
    </source>
</evidence>
<name>A0A852ZE64_9ACTN</name>
<dbReference type="InterPro" id="IPR029154">
    <property type="entry name" value="HIBADH-like_NADP-bd"/>
</dbReference>
<feature type="active site" evidence="4">
    <location>
        <position position="175"/>
    </location>
</feature>
<dbReference type="InterPro" id="IPR015815">
    <property type="entry name" value="HIBADH-related"/>
</dbReference>
<comment type="similarity">
    <text evidence="1">Belongs to the HIBADH-related family.</text>
</comment>
<comment type="caution">
    <text evidence="7">The sequence shown here is derived from an EMBL/GenBank/DDBJ whole genome shotgun (WGS) entry which is preliminary data.</text>
</comment>
<dbReference type="InterPro" id="IPR036291">
    <property type="entry name" value="NAD(P)-bd_dom_sf"/>
</dbReference>
<dbReference type="SUPFAM" id="SSF48179">
    <property type="entry name" value="6-phosphogluconate dehydrogenase C-terminal domain-like"/>
    <property type="match status" value="1"/>
</dbReference>
<dbReference type="GO" id="GO:0050661">
    <property type="term" value="F:NADP binding"/>
    <property type="evidence" value="ECO:0007669"/>
    <property type="project" value="InterPro"/>
</dbReference>
<dbReference type="PIRSF" id="PIRSF000103">
    <property type="entry name" value="HIBADH"/>
    <property type="match status" value="1"/>
</dbReference>
<dbReference type="RefSeq" id="WP_179787747.1">
    <property type="nucleotide sequence ID" value="NZ_BAAARR010000024.1"/>
</dbReference>
<dbReference type="EC" id="1.1.1.31" evidence="7"/>
<dbReference type="SUPFAM" id="SSF51735">
    <property type="entry name" value="NAD(P)-binding Rossmann-fold domains"/>
    <property type="match status" value="1"/>
</dbReference>
<dbReference type="Pfam" id="PF14833">
    <property type="entry name" value="NAD_binding_11"/>
    <property type="match status" value="1"/>
</dbReference>
<dbReference type="GO" id="GO:0008442">
    <property type="term" value="F:3-hydroxyisobutyrate dehydrogenase activity"/>
    <property type="evidence" value="ECO:0007669"/>
    <property type="project" value="UniProtKB-EC"/>
</dbReference>
<proteinExistence type="inferred from homology"/>
<dbReference type="AlphaFoldDB" id="A0A852ZE64"/>
<sequence>MAALPKSARIGFVGLGNLGLPMATALVRAGWSVTAYDVNPGPVATMAERGADGADSLGDLAGCQVLALAVPDDDTVTAVLDTPKLLGQLADDAVLAVHSTVLPATARELGERARKRSLAFLDAPVSGGAERAERGALTVMVGADEGALDPARPYLDTIAEQVVHAGPPGAGAAVKLANQLMMFASLAGTHEALRLAQAHEVPVETVLEVARTSTGDSWSAREWGFFDRTAQAYDASEVPVRSRPWSKDLWEVVAAGRVAGVAMPVAGLLAQTLADVVEEHARSVGPESSGGESAG</sequence>
<evidence type="ECO:0000313" key="7">
    <source>
        <dbReference type="EMBL" id="NYH90138.1"/>
    </source>
</evidence>
<evidence type="ECO:0000259" key="5">
    <source>
        <dbReference type="Pfam" id="PF03446"/>
    </source>
</evidence>